<name>A0A183J0S0_9BILA</name>
<reference evidence="5" key="1">
    <citation type="submission" date="2016-06" db="UniProtKB">
        <authorList>
            <consortium name="WormBaseParasite"/>
        </authorList>
    </citation>
    <scope>IDENTIFICATION</scope>
</reference>
<protein>
    <submittedName>
        <fullName evidence="5">Ig-like domain-containing protein</fullName>
    </submittedName>
</protein>
<dbReference type="PANTHER" id="PTHR12231">
    <property type="entry name" value="CTX-RELATED TYPE I TRANSMEMBRANE PROTEIN"/>
    <property type="match status" value="1"/>
</dbReference>
<keyword evidence="2" id="KW-1015">Disulfide bond</keyword>
<feature type="domain" description="Ig-like" evidence="4">
    <location>
        <begin position="21"/>
        <end position="103"/>
    </location>
</feature>
<dbReference type="PROSITE" id="PS50835">
    <property type="entry name" value="IG_LIKE"/>
    <property type="match status" value="1"/>
</dbReference>
<evidence type="ECO:0000256" key="1">
    <source>
        <dbReference type="ARBA" id="ARBA00022737"/>
    </source>
</evidence>
<dbReference type="InterPro" id="IPR051170">
    <property type="entry name" value="Neural/epithelial_adhesion"/>
</dbReference>
<evidence type="ECO:0000259" key="4">
    <source>
        <dbReference type="PROSITE" id="PS50835"/>
    </source>
</evidence>
<dbReference type="InterPro" id="IPR036179">
    <property type="entry name" value="Ig-like_dom_sf"/>
</dbReference>
<organism evidence="5">
    <name type="scientific">Soboliphyme baturini</name>
    <dbReference type="NCBI Taxonomy" id="241478"/>
    <lineage>
        <taxon>Eukaryota</taxon>
        <taxon>Metazoa</taxon>
        <taxon>Ecdysozoa</taxon>
        <taxon>Nematoda</taxon>
        <taxon>Enoplea</taxon>
        <taxon>Dorylaimia</taxon>
        <taxon>Dioctophymatida</taxon>
        <taxon>Dioctophymatoidea</taxon>
        <taxon>Soboliphymatidae</taxon>
        <taxon>Soboliphyme</taxon>
    </lineage>
</organism>
<dbReference type="Gene3D" id="2.60.40.10">
    <property type="entry name" value="Immunoglobulins"/>
    <property type="match status" value="2"/>
</dbReference>
<proteinExistence type="predicted"/>
<accession>A0A183J0S0</accession>
<dbReference type="SUPFAM" id="SSF48726">
    <property type="entry name" value="Immunoglobulin"/>
    <property type="match status" value="2"/>
</dbReference>
<sequence>LFCIFSHFLVRSPPKLETESPAVVWFHIPSTGSPPKFSLKCSAKGDPEKYTWYKNGVLFPIDETRIVWQRPGQSGTVTFLHPEESDQGFYQCNVSNIFGVAMSNIFEVKVGGKRNVKKTDEEACVNSEISVLDHFSSRPVQNIPVNEGDSLTLNCTKPLGIPEPTIFWLYRDVKKSYAMDTVNRKHITGISGTFD</sequence>
<evidence type="ECO:0000313" key="5">
    <source>
        <dbReference type="WBParaSite" id="SBAD_0000981301-mRNA-1"/>
    </source>
</evidence>
<dbReference type="Pfam" id="PF13895">
    <property type="entry name" value="Ig_2"/>
    <property type="match status" value="1"/>
</dbReference>
<dbReference type="AlphaFoldDB" id="A0A183J0S0"/>
<evidence type="ECO:0000256" key="2">
    <source>
        <dbReference type="ARBA" id="ARBA00023157"/>
    </source>
</evidence>
<dbReference type="WBParaSite" id="SBAD_0000981301-mRNA-1">
    <property type="protein sequence ID" value="SBAD_0000981301-mRNA-1"/>
    <property type="gene ID" value="SBAD_0000981301"/>
</dbReference>
<dbReference type="InterPro" id="IPR007110">
    <property type="entry name" value="Ig-like_dom"/>
</dbReference>
<dbReference type="PANTHER" id="PTHR12231:SF253">
    <property type="entry name" value="DPR-INTERACTING PROTEIN ETA, ISOFORM B-RELATED"/>
    <property type="match status" value="1"/>
</dbReference>
<keyword evidence="1" id="KW-0677">Repeat</keyword>
<evidence type="ECO:0000256" key="3">
    <source>
        <dbReference type="ARBA" id="ARBA00023319"/>
    </source>
</evidence>
<keyword evidence="3" id="KW-0393">Immunoglobulin domain</keyword>
<dbReference type="InterPro" id="IPR013783">
    <property type="entry name" value="Ig-like_fold"/>
</dbReference>